<evidence type="ECO:0000313" key="2">
    <source>
        <dbReference type="EMBL" id="KAL3809317.1"/>
    </source>
</evidence>
<name>A0ABD3RAB2_9STRA</name>
<dbReference type="EMBL" id="JALLPB020000418">
    <property type="protein sequence ID" value="KAL3809317.1"/>
    <property type="molecule type" value="Genomic_DNA"/>
</dbReference>
<dbReference type="Proteomes" id="UP001530377">
    <property type="component" value="Unassembled WGS sequence"/>
</dbReference>
<organism evidence="2 3">
    <name type="scientific">Cyclostephanos tholiformis</name>
    <dbReference type="NCBI Taxonomy" id="382380"/>
    <lineage>
        <taxon>Eukaryota</taxon>
        <taxon>Sar</taxon>
        <taxon>Stramenopiles</taxon>
        <taxon>Ochrophyta</taxon>
        <taxon>Bacillariophyta</taxon>
        <taxon>Coscinodiscophyceae</taxon>
        <taxon>Thalassiosirophycidae</taxon>
        <taxon>Stephanodiscales</taxon>
        <taxon>Stephanodiscaceae</taxon>
        <taxon>Cyclostephanos</taxon>
    </lineage>
</organism>
<comment type="caution">
    <text evidence="2">The sequence shown here is derived from an EMBL/GenBank/DDBJ whole genome shotgun (WGS) entry which is preliminary data.</text>
</comment>
<gene>
    <name evidence="2" type="ORF">ACHAXA_008716</name>
</gene>
<proteinExistence type="predicted"/>
<dbReference type="InterPro" id="IPR001353">
    <property type="entry name" value="Proteasome_sua/b"/>
</dbReference>
<dbReference type="AlphaFoldDB" id="A0ABD3RAB2"/>
<reference evidence="2 3" key="1">
    <citation type="submission" date="2024-10" db="EMBL/GenBank/DDBJ databases">
        <title>Updated reference genomes for cyclostephanoid diatoms.</title>
        <authorList>
            <person name="Roberts W.R."/>
            <person name="Alverson A.J."/>
        </authorList>
    </citation>
    <scope>NUCLEOTIDE SEQUENCE [LARGE SCALE GENOMIC DNA]</scope>
    <source>
        <strain evidence="2 3">AJA228-03</strain>
    </source>
</reference>
<sequence length="169" mass="18256">MPLRSMHVSLLVIDDGTPRIVELTLTICALHAGVGADGRALCDYAVSLSSEYAYLYGEEISLEELLMGIAERMQEMMMKSGSRPYGCALLGGIEVNVAMTGPPLYRVNPSGAVVLLNPSDGSRDHHATANANDSLEMDLNQRRGASSMGYHCDRRRGLATLLGNWDALN</sequence>
<dbReference type="SUPFAM" id="SSF56235">
    <property type="entry name" value="N-terminal nucleophile aminohydrolases (Ntn hydrolases)"/>
    <property type="match status" value="1"/>
</dbReference>
<dbReference type="PANTHER" id="PTHR11599">
    <property type="entry name" value="PROTEASOME SUBUNIT ALPHA/BETA"/>
    <property type="match status" value="1"/>
</dbReference>
<accession>A0ABD3RAB2</accession>
<evidence type="ECO:0000256" key="1">
    <source>
        <dbReference type="ARBA" id="ARBA00022942"/>
    </source>
</evidence>
<protein>
    <submittedName>
        <fullName evidence="2">Uncharacterized protein</fullName>
    </submittedName>
</protein>
<dbReference type="Pfam" id="PF00227">
    <property type="entry name" value="Proteasome"/>
    <property type="match status" value="1"/>
</dbReference>
<keyword evidence="3" id="KW-1185">Reference proteome</keyword>
<evidence type="ECO:0000313" key="3">
    <source>
        <dbReference type="Proteomes" id="UP001530377"/>
    </source>
</evidence>
<dbReference type="InterPro" id="IPR050115">
    <property type="entry name" value="Proteasome_alpha"/>
</dbReference>
<keyword evidence="1" id="KW-0647">Proteasome</keyword>
<dbReference type="Gene3D" id="3.60.20.10">
    <property type="entry name" value="Glutamine Phosphoribosylpyrophosphate, subunit 1, domain 1"/>
    <property type="match status" value="1"/>
</dbReference>
<dbReference type="GO" id="GO:0000502">
    <property type="term" value="C:proteasome complex"/>
    <property type="evidence" value="ECO:0007669"/>
    <property type="project" value="UniProtKB-KW"/>
</dbReference>
<dbReference type="InterPro" id="IPR029055">
    <property type="entry name" value="Ntn_hydrolases_N"/>
</dbReference>